<proteinExistence type="predicted"/>
<dbReference type="AlphaFoldDB" id="A0A067JA40"/>
<feature type="compositionally biased region" description="Acidic residues" evidence="1">
    <location>
        <begin position="168"/>
        <end position="177"/>
    </location>
</feature>
<evidence type="ECO:0008006" key="4">
    <source>
        <dbReference type="Google" id="ProtNLM"/>
    </source>
</evidence>
<gene>
    <name evidence="2" type="ORF">JCGZ_04174</name>
</gene>
<evidence type="ECO:0000256" key="1">
    <source>
        <dbReference type="SAM" id="MobiDB-lite"/>
    </source>
</evidence>
<evidence type="ECO:0000313" key="2">
    <source>
        <dbReference type="EMBL" id="KDP20617.1"/>
    </source>
</evidence>
<name>A0A067JA40_JATCU</name>
<protein>
    <recommendedName>
        <fullName evidence="4">Aminotransferase-like plant mobile domain-containing protein</fullName>
    </recommendedName>
</protein>
<keyword evidence="3" id="KW-1185">Reference proteome</keyword>
<evidence type="ECO:0000313" key="3">
    <source>
        <dbReference type="Proteomes" id="UP000027138"/>
    </source>
</evidence>
<reference evidence="2 3" key="1">
    <citation type="journal article" date="2014" name="PLoS ONE">
        <title>Global Analysis of Gene Expression Profiles in Physic Nut (Jatropha curcas L.) Seedlings Exposed to Salt Stress.</title>
        <authorList>
            <person name="Zhang L."/>
            <person name="Zhang C."/>
            <person name="Wu P."/>
            <person name="Chen Y."/>
            <person name="Li M."/>
            <person name="Jiang H."/>
            <person name="Wu G."/>
        </authorList>
    </citation>
    <scope>NUCLEOTIDE SEQUENCE [LARGE SCALE GENOMIC DNA]</scope>
    <source>
        <strain evidence="3">cv. GZQX0401</strain>
        <tissue evidence="2">Young leaves</tissue>
    </source>
</reference>
<feature type="region of interest" description="Disordered" evidence="1">
    <location>
        <begin position="163"/>
        <end position="198"/>
    </location>
</feature>
<organism evidence="2 3">
    <name type="scientific">Jatropha curcas</name>
    <name type="common">Barbados nut</name>
    <dbReference type="NCBI Taxonomy" id="180498"/>
    <lineage>
        <taxon>Eukaryota</taxon>
        <taxon>Viridiplantae</taxon>
        <taxon>Streptophyta</taxon>
        <taxon>Embryophyta</taxon>
        <taxon>Tracheophyta</taxon>
        <taxon>Spermatophyta</taxon>
        <taxon>Magnoliopsida</taxon>
        <taxon>eudicotyledons</taxon>
        <taxon>Gunneridae</taxon>
        <taxon>Pentapetalae</taxon>
        <taxon>rosids</taxon>
        <taxon>fabids</taxon>
        <taxon>Malpighiales</taxon>
        <taxon>Euphorbiaceae</taxon>
        <taxon>Crotonoideae</taxon>
        <taxon>Jatropheae</taxon>
        <taxon>Jatropha</taxon>
    </lineage>
</organism>
<dbReference type="Proteomes" id="UP000027138">
    <property type="component" value="Unassembled WGS sequence"/>
</dbReference>
<accession>A0A067JA40</accession>
<dbReference type="EMBL" id="KK915720">
    <property type="protein sequence ID" value="KDP20617.1"/>
    <property type="molecule type" value="Genomic_DNA"/>
</dbReference>
<sequence length="198" mass="23124">MRDFQSELFLTPWDCEAWRTYPGREEAESHTRPRLLMRGYWADRYFLGERVFDTPVALAQRRVPHAPPRHMCILEGLTQEDLEAPPPVQLDPEHTTHVPAQRYQEICQQFGFARSYIGRLYSERHELELENGRLRRHQSRQSSVVSRLQAEVDRLWTRLEIEGVPLDSSEEDEDGSAFDDAPPSPPHPAVAVPSRRRR</sequence>
<feature type="compositionally biased region" description="Low complexity" evidence="1">
    <location>
        <begin position="189"/>
        <end position="198"/>
    </location>
</feature>